<dbReference type="EMBL" id="CAXKWB010000240">
    <property type="protein sequence ID" value="CAL4059934.1"/>
    <property type="molecule type" value="Genomic_DNA"/>
</dbReference>
<proteinExistence type="predicted"/>
<keyword evidence="2" id="KW-1185">Reference proteome</keyword>
<name>A0AAV2PIG7_MEGNR</name>
<dbReference type="AlphaFoldDB" id="A0AAV2PIG7"/>
<protein>
    <recommendedName>
        <fullName evidence="3">Chromo domain-containing protein</fullName>
    </recommendedName>
</protein>
<sequence>KRLDEASTTNLGEERSVGLLNYELSIRGKANFEAVSRKILLYKSFDLLRNKDNIDFKRFRKPAKEIKQSKLKWNSKMQEREKAGYNQKYILNSQIESMKYNDLEYLKTFGGPFTTPEEVDNFMESCSESKEKNKRLYIEVRYAKNSCVSLKHSASVFALRRNCKNLASDKYASNLKEYLGDTRHKTILTIEDLTGVLEKIRNLKATEHLTQDTVKNSEQSSLGNQDADNISHPCTSVQDANKLSHPCTCVGNHIAAFWIDDDGNERWYLGIVECVTANNLIVTYFRKLDGKHNEWVPTDEKLETEFNQVISWNVPVSYVCSERIRCIVPKQIADEIEKLTPRLASC</sequence>
<comment type="caution">
    <text evidence="1">The sequence shown here is derived from an EMBL/GenBank/DDBJ whole genome shotgun (WGS) entry which is preliminary data.</text>
</comment>
<feature type="non-terminal residue" evidence="1">
    <location>
        <position position="1"/>
    </location>
</feature>
<gene>
    <name evidence="1" type="ORF">MNOR_LOCUS965</name>
</gene>
<organism evidence="1 2">
    <name type="scientific">Meganyctiphanes norvegica</name>
    <name type="common">Northern krill</name>
    <name type="synonym">Thysanopoda norvegica</name>
    <dbReference type="NCBI Taxonomy" id="48144"/>
    <lineage>
        <taxon>Eukaryota</taxon>
        <taxon>Metazoa</taxon>
        <taxon>Ecdysozoa</taxon>
        <taxon>Arthropoda</taxon>
        <taxon>Crustacea</taxon>
        <taxon>Multicrustacea</taxon>
        <taxon>Malacostraca</taxon>
        <taxon>Eumalacostraca</taxon>
        <taxon>Eucarida</taxon>
        <taxon>Euphausiacea</taxon>
        <taxon>Euphausiidae</taxon>
        <taxon>Meganyctiphanes</taxon>
    </lineage>
</organism>
<evidence type="ECO:0000313" key="1">
    <source>
        <dbReference type="EMBL" id="CAL4059934.1"/>
    </source>
</evidence>
<evidence type="ECO:0000313" key="2">
    <source>
        <dbReference type="Proteomes" id="UP001497623"/>
    </source>
</evidence>
<feature type="non-terminal residue" evidence="1">
    <location>
        <position position="346"/>
    </location>
</feature>
<evidence type="ECO:0008006" key="3">
    <source>
        <dbReference type="Google" id="ProtNLM"/>
    </source>
</evidence>
<accession>A0AAV2PIG7</accession>
<reference evidence="1 2" key="1">
    <citation type="submission" date="2024-05" db="EMBL/GenBank/DDBJ databases">
        <authorList>
            <person name="Wallberg A."/>
        </authorList>
    </citation>
    <scope>NUCLEOTIDE SEQUENCE [LARGE SCALE GENOMIC DNA]</scope>
</reference>
<dbReference type="Proteomes" id="UP001497623">
    <property type="component" value="Unassembled WGS sequence"/>
</dbReference>